<sequence length="256" mass="29526">MSKGNENEIRVLRLKSPAGAEAAIYKWPLPKYETRDGAFEIIDTIRWVCKDYPDLEMAMEKHILADYDTKNFESMKELCNKYNRAIDSILQLWQGTSKSALLQTQPSTGLLKHIMQQVYNHSVLEPEKLNQYEPFSPEVYGETSFDLISQMLCELKLKDDDVFLDLGSGVGQVVLQVAAASPCKLCLGIEKAPLPGKYSQNMDKEFRKWMRWYGKKYRPYKLETGDFLEEEWKDRIASATVIFVNNYAFGPEVDHQ</sequence>
<reference evidence="13" key="2">
    <citation type="journal article" date="2008" name="Genome Biol.">
        <title>Improved genome assembly and evidence-based global gene model set for the chordate Ciona intestinalis: new insight into intron and operon populations.</title>
        <authorList>
            <person name="Satou Y."/>
            <person name="Mineta K."/>
            <person name="Ogasawara M."/>
            <person name="Sasakura Y."/>
            <person name="Shoguchi E."/>
            <person name="Ueno K."/>
            <person name="Yamada L."/>
            <person name="Matsumoto J."/>
            <person name="Wasserscheid J."/>
            <person name="Dewar K."/>
            <person name="Wiley G.B."/>
            <person name="Macmil S.L."/>
            <person name="Roe B.A."/>
            <person name="Zeller R.W."/>
            <person name="Hastings K.E."/>
            <person name="Lemaire P."/>
            <person name="Lindquist E."/>
            <person name="Endo T."/>
            <person name="Hotta K."/>
            <person name="Inaba K."/>
        </authorList>
    </citation>
    <scope>NUCLEOTIDE SEQUENCE [LARGE SCALE GENOMIC DNA]</scope>
    <source>
        <strain evidence="13">wild type</strain>
    </source>
</reference>
<reference evidence="13" key="4">
    <citation type="submission" date="2025-09" db="UniProtKB">
        <authorList>
            <consortium name="Ensembl"/>
        </authorList>
    </citation>
    <scope>IDENTIFICATION</scope>
</reference>
<keyword evidence="7 11" id="KW-0156">Chromatin regulator</keyword>
<dbReference type="FunFam" id="3.40.50.150:FF:000033">
    <property type="entry name" value="Histone-lysine N-methyltransferase, H3 lysine-79 specific"/>
    <property type="match status" value="1"/>
</dbReference>
<dbReference type="SUPFAM" id="SSF53335">
    <property type="entry name" value="S-adenosyl-L-methionine-dependent methyltransferases"/>
    <property type="match status" value="1"/>
</dbReference>
<dbReference type="GO" id="GO:0006281">
    <property type="term" value="P:DNA repair"/>
    <property type="evidence" value="ECO:0000318"/>
    <property type="project" value="GO_Central"/>
</dbReference>
<dbReference type="Gene3D" id="1.10.260.60">
    <property type="match status" value="1"/>
</dbReference>
<dbReference type="InterPro" id="IPR030445">
    <property type="entry name" value="H3-K79_meTrfase"/>
</dbReference>
<dbReference type="AlphaFoldDB" id="H2XK62"/>
<dbReference type="Gene3D" id="3.40.50.150">
    <property type="entry name" value="Vaccinia Virus protein VP39"/>
    <property type="match status" value="1"/>
</dbReference>
<evidence type="ECO:0000256" key="7">
    <source>
        <dbReference type="ARBA" id="ARBA00022853"/>
    </source>
</evidence>
<comment type="similarity">
    <text evidence="11">Belongs to the class I-like SAM-binding methyltransferase superfamily. DOT1 family.</text>
</comment>
<evidence type="ECO:0000313" key="13">
    <source>
        <dbReference type="Ensembl" id="ENSCINP00000030044.1"/>
    </source>
</evidence>
<comment type="catalytic activity">
    <reaction evidence="10 11">
        <text>L-lysyl(79)-[histone H3] + 3 S-adenosyl-L-methionine = N(6),N(6),N(6)-trimethyl-L-lysyl(79)-[histone H3] + 3 S-adenosyl-L-homocysteine + 3 H(+)</text>
        <dbReference type="Rhea" id="RHEA:60328"/>
        <dbReference type="Rhea" id="RHEA-COMP:15549"/>
        <dbReference type="Rhea" id="RHEA-COMP:15552"/>
        <dbReference type="ChEBI" id="CHEBI:15378"/>
        <dbReference type="ChEBI" id="CHEBI:29969"/>
        <dbReference type="ChEBI" id="CHEBI:57856"/>
        <dbReference type="ChEBI" id="CHEBI:59789"/>
        <dbReference type="ChEBI" id="CHEBI:61961"/>
        <dbReference type="EC" id="2.1.1.360"/>
    </reaction>
</comment>
<keyword evidence="14" id="KW-1185">Reference proteome</keyword>
<evidence type="ECO:0000256" key="3">
    <source>
        <dbReference type="ARBA" id="ARBA00020987"/>
    </source>
</evidence>
<dbReference type="GO" id="GO:0031151">
    <property type="term" value="F:histone H3K79 methyltransferase activity"/>
    <property type="evidence" value="ECO:0000318"/>
    <property type="project" value="GO_Central"/>
</dbReference>
<comment type="subcellular location">
    <subcellularLocation>
        <location evidence="1 11">Nucleus</location>
    </subcellularLocation>
</comment>
<comment type="miscellaneous">
    <text evidence="11">In contrast to other lysine histone methyltransferases, it does not contain a SET domain, suggesting the existence of another mechanism for methylation of lysine residues of histones.</text>
</comment>
<keyword evidence="8 11" id="KW-0539">Nucleus</keyword>
<dbReference type="OMA" id="RVETCEY"/>
<reference evidence="14" key="1">
    <citation type="journal article" date="2002" name="Science">
        <title>The draft genome of Ciona intestinalis: insights into chordate and vertebrate origins.</title>
        <authorList>
            <person name="Dehal P."/>
            <person name="Satou Y."/>
            <person name="Campbell R.K."/>
            <person name="Chapman J."/>
            <person name="Degnan B."/>
            <person name="De Tomaso A."/>
            <person name="Davidson B."/>
            <person name="Di Gregorio A."/>
            <person name="Gelpke M."/>
            <person name="Goodstein D.M."/>
            <person name="Harafuji N."/>
            <person name="Hastings K.E."/>
            <person name="Ho I."/>
            <person name="Hotta K."/>
            <person name="Huang W."/>
            <person name="Kawashima T."/>
            <person name="Lemaire P."/>
            <person name="Martinez D."/>
            <person name="Meinertzhagen I.A."/>
            <person name="Necula S."/>
            <person name="Nonaka M."/>
            <person name="Putnam N."/>
            <person name="Rash S."/>
            <person name="Saiga H."/>
            <person name="Satake M."/>
            <person name="Terry A."/>
            <person name="Yamada L."/>
            <person name="Wang H.G."/>
            <person name="Awazu S."/>
            <person name="Azumi K."/>
            <person name="Boore J."/>
            <person name="Branno M."/>
            <person name="Chin-Bow S."/>
            <person name="DeSantis R."/>
            <person name="Doyle S."/>
            <person name="Francino P."/>
            <person name="Keys D.N."/>
            <person name="Haga S."/>
            <person name="Hayashi H."/>
            <person name="Hino K."/>
            <person name="Imai K.S."/>
            <person name="Inaba K."/>
            <person name="Kano S."/>
            <person name="Kobayashi K."/>
            <person name="Kobayashi M."/>
            <person name="Lee B.I."/>
            <person name="Makabe K.W."/>
            <person name="Manohar C."/>
            <person name="Matassi G."/>
            <person name="Medina M."/>
            <person name="Mochizuki Y."/>
            <person name="Mount S."/>
            <person name="Morishita T."/>
            <person name="Miura S."/>
            <person name="Nakayama A."/>
            <person name="Nishizaka S."/>
            <person name="Nomoto H."/>
            <person name="Ohta F."/>
            <person name="Oishi K."/>
            <person name="Rigoutsos I."/>
            <person name="Sano M."/>
            <person name="Sasaki A."/>
            <person name="Sasakura Y."/>
            <person name="Shoguchi E."/>
            <person name="Shin-i T."/>
            <person name="Spagnuolo A."/>
            <person name="Stainier D."/>
            <person name="Suzuki M.M."/>
            <person name="Tassy O."/>
            <person name="Takatori N."/>
            <person name="Tokuoka M."/>
            <person name="Yagi K."/>
            <person name="Yoshizaki F."/>
            <person name="Wada S."/>
            <person name="Zhang C."/>
            <person name="Hyatt P.D."/>
            <person name="Larimer F."/>
            <person name="Detter C."/>
            <person name="Doggett N."/>
            <person name="Glavina T."/>
            <person name="Hawkins T."/>
            <person name="Richardson P."/>
            <person name="Lucas S."/>
            <person name="Kohara Y."/>
            <person name="Levine M."/>
            <person name="Satoh N."/>
            <person name="Rokhsar D.S."/>
        </authorList>
    </citation>
    <scope>NUCLEOTIDE SEQUENCE [LARGE SCALE GENOMIC DNA]</scope>
</reference>
<evidence type="ECO:0000256" key="1">
    <source>
        <dbReference type="ARBA" id="ARBA00004123"/>
    </source>
</evidence>
<evidence type="ECO:0000259" key="12">
    <source>
        <dbReference type="PROSITE" id="PS51569"/>
    </source>
</evidence>
<dbReference type="STRING" id="7719.ENSCINP00000030044"/>
<evidence type="ECO:0000256" key="9">
    <source>
        <dbReference type="ARBA" id="ARBA00029821"/>
    </source>
</evidence>
<keyword evidence="5 11" id="KW-0808">Transferase</keyword>
<dbReference type="Pfam" id="PF08123">
    <property type="entry name" value="DOT1"/>
    <property type="match status" value="1"/>
</dbReference>
<dbReference type="GO" id="GO:0000781">
    <property type="term" value="C:chromosome, telomeric region"/>
    <property type="evidence" value="ECO:0007669"/>
    <property type="project" value="GOC"/>
</dbReference>
<evidence type="ECO:0000256" key="2">
    <source>
        <dbReference type="ARBA" id="ARBA00012190"/>
    </source>
</evidence>
<evidence type="ECO:0000256" key="4">
    <source>
        <dbReference type="ARBA" id="ARBA00022603"/>
    </source>
</evidence>
<dbReference type="InterPro" id="IPR025789">
    <property type="entry name" value="DOT1_dom"/>
</dbReference>
<comment type="function">
    <text evidence="11">Histone methyltransferase that specifically trimethylates histone H3 to form H3K79me3. This methylation is required for telomere silencing and for the pachytene checkpoint during the meiotic cell cycle by allowing the recruitment of RAD9 to double strand breaks. Nucleosomes are preferred as substrate compared to free histone.</text>
</comment>
<dbReference type="InParanoid" id="H2XK62"/>
<accession>H2XK62</accession>
<dbReference type="EMBL" id="EAAA01002051">
    <property type="status" value="NOT_ANNOTATED_CDS"/>
    <property type="molecule type" value="Genomic_DNA"/>
</dbReference>
<dbReference type="PANTHER" id="PTHR21451:SF0">
    <property type="entry name" value="HISTONE-LYSINE N-METHYLTRANSFERASE, H3 LYSINE-79 SPECIFIC"/>
    <property type="match status" value="1"/>
</dbReference>
<name>H2XK62_CIOIN</name>
<dbReference type="GO" id="GO:0000077">
    <property type="term" value="P:DNA damage checkpoint signaling"/>
    <property type="evidence" value="ECO:0000318"/>
    <property type="project" value="GO_Central"/>
</dbReference>
<evidence type="ECO:0000256" key="10">
    <source>
        <dbReference type="ARBA" id="ARBA00047770"/>
    </source>
</evidence>
<dbReference type="FunFam" id="1.10.260.60:FF:000001">
    <property type="entry name" value="Histone-lysine N-methyltransferase, H3 lysine-79 specific"/>
    <property type="match status" value="1"/>
</dbReference>
<dbReference type="GO" id="GO:0032259">
    <property type="term" value="P:methylation"/>
    <property type="evidence" value="ECO:0007669"/>
    <property type="project" value="UniProtKB-KW"/>
</dbReference>
<keyword evidence="4 11" id="KW-0489">Methyltransferase</keyword>
<reference evidence="13" key="3">
    <citation type="submission" date="2025-08" db="UniProtKB">
        <authorList>
            <consortium name="Ensembl"/>
        </authorList>
    </citation>
    <scope>IDENTIFICATION</scope>
</reference>
<dbReference type="GO" id="GO:0031509">
    <property type="term" value="P:subtelomeric heterochromatin formation"/>
    <property type="evidence" value="ECO:0000318"/>
    <property type="project" value="GO_Central"/>
</dbReference>
<proteinExistence type="inferred from homology"/>
<dbReference type="PANTHER" id="PTHR21451">
    <property type="entry name" value="HISTONE H3 METHYLTRANSFERASE"/>
    <property type="match status" value="1"/>
</dbReference>
<dbReference type="Ensembl" id="ENSCINT00000032151.1">
    <property type="protein sequence ID" value="ENSCINP00000030044.1"/>
    <property type="gene ID" value="ENSCING00000023681.1"/>
</dbReference>
<organism evidence="13 14">
    <name type="scientific">Ciona intestinalis</name>
    <name type="common">Transparent sea squirt</name>
    <name type="synonym">Ascidia intestinalis</name>
    <dbReference type="NCBI Taxonomy" id="7719"/>
    <lineage>
        <taxon>Eukaryota</taxon>
        <taxon>Metazoa</taxon>
        <taxon>Chordata</taxon>
        <taxon>Tunicata</taxon>
        <taxon>Ascidiacea</taxon>
        <taxon>Phlebobranchia</taxon>
        <taxon>Cionidae</taxon>
        <taxon>Ciona</taxon>
    </lineage>
</organism>
<dbReference type="PROSITE" id="PS51569">
    <property type="entry name" value="DOT1"/>
    <property type="match status" value="1"/>
</dbReference>
<keyword evidence="6 11" id="KW-0949">S-adenosyl-L-methionine</keyword>
<evidence type="ECO:0000313" key="14">
    <source>
        <dbReference type="Proteomes" id="UP000008144"/>
    </source>
</evidence>
<dbReference type="GO" id="GO:0140956">
    <property type="term" value="F:histone H3K79 trimethyltransferase activity"/>
    <property type="evidence" value="ECO:0007669"/>
    <property type="project" value="UniProtKB-EC"/>
</dbReference>
<dbReference type="Proteomes" id="UP000008144">
    <property type="component" value="Chromosome 5"/>
</dbReference>
<evidence type="ECO:0000256" key="5">
    <source>
        <dbReference type="ARBA" id="ARBA00022679"/>
    </source>
</evidence>
<dbReference type="EC" id="2.1.1.360" evidence="2 11"/>
<feature type="domain" description="DOT1" evidence="12">
    <location>
        <begin position="21"/>
        <end position="256"/>
    </location>
</feature>
<dbReference type="GeneTree" id="ENSGT00390000013515"/>
<dbReference type="GO" id="GO:0005634">
    <property type="term" value="C:nucleus"/>
    <property type="evidence" value="ECO:0000318"/>
    <property type="project" value="GO_Central"/>
</dbReference>
<evidence type="ECO:0000256" key="6">
    <source>
        <dbReference type="ARBA" id="ARBA00022691"/>
    </source>
</evidence>
<evidence type="ECO:0000256" key="8">
    <source>
        <dbReference type="ARBA" id="ARBA00023242"/>
    </source>
</evidence>
<dbReference type="InterPro" id="IPR029063">
    <property type="entry name" value="SAM-dependent_MTases_sf"/>
</dbReference>
<protein>
    <recommendedName>
        <fullName evidence="3 11">Histone-lysine N-methyltransferase, H3 lysine-79 specific</fullName>
        <ecNumber evidence="2 11">2.1.1.360</ecNumber>
    </recommendedName>
    <alternativeName>
        <fullName evidence="9 11">Histone H3-K79 methyltransferase</fullName>
    </alternativeName>
</protein>
<evidence type="ECO:0000256" key="11">
    <source>
        <dbReference type="RuleBase" id="RU271113"/>
    </source>
</evidence>
<dbReference type="HOGENOM" id="CLU_071213_0_0_1"/>